<reference evidence="1" key="1">
    <citation type="submission" date="2019-01" db="EMBL/GenBank/DDBJ databases">
        <title>Draft genome sequences of three monokaryotic isolates of the white-rot basidiomycete fungus Dichomitus squalens.</title>
        <authorList>
            <consortium name="DOE Joint Genome Institute"/>
            <person name="Lopez S.C."/>
            <person name="Andreopoulos B."/>
            <person name="Pangilinan J."/>
            <person name="Lipzen A."/>
            <person name="Riley R."/>
            <person name="Ahrendt S."/>
            <person name="Ng V."/>
            <person name="Barry K."/>
            <person name="Daum C."/>
            <person name="Grigoriev I.V."/>
            <person name="Hilden K.S."/>
            <person name="Makela M.R."/>
            <person name="de Vries R.P."/>
        </authorList>
    </citation>
    <scope>NUCLEOTIDE SEQUENCE [LARGE SCALE GENOMIC DNA]</scope>
    <source>
        <strain evidence="1">OM18370.1</strain>
    </source>
</reference>
<organism evidence="1">
    <name type="scientific">Dichomitus squalens</name>
    <dbReference type="NCBI Taxonomy" id="114155"/>
    <lineage>
        <taxon>Eukaryota</taxon>
        <taxon>Fungi</taxon>
        <taxon>Dikarya</taxon>
        <taxon>Basidiomycota</taxon>
        <taxon>Agaricomycotina</taxon>
        <taxon>Agaricomycetes</taxon>
        <taxon>Polyporales</taxon>
        <taxon>Polyporaceae</taxon>
        <taxon>Dichomitus</taxon>
    </lineage>
</organism>
<protein>
    <submittedName>
        <fullName evidence="1">Uncharacterized protein</fullName>
    </submittedName>
</protein>
<proteinExistence type="predicted"/>
<name>A0A4Q9MFB5_9APHY</name>
<dbReference type="Proteomes" id="UP000292957">
    <property type="component" value="Unassembled WGS sequence"/>
</dbReference>
<evidence type="ECO:0000313" key="1">
    <source>
        <dbReference type="EMBL" id="TBU26054.1"/>
    </source>
</evidence>
<accession>A0A4Q9MFB5</accession>
<gene>
    <name evidence="1" type="ORF">BD311DRAFT_779876</name>
</gene>
<dbReference type="OrthoDB" id="2738447at2759"/>
<dbReference type="EMBL" id="ML143451">
    <property type="protein sequence ID" value="TBU26054.1"/>
    <property type="molecule type" value="Genomic_DNA"/>
</dbReference>
<dbReference type="AlphaFoldDB" id="A0A4Q9MFB5"/>
<sequence>MSQEVIRAFYMCGLEEAAAADAARAVGMPPRSINLGSIDFDDPSWALYRYWLFQDHSFRHAQSGTQLREQLQRLGFRPEVLPLTSTFGETFIPHLDVRDWARRLAADVHRRTSSIPPMPPARL</sequence>